<dbReference type="SUPFAM" id="SSF53474">
    <property type="entry name" value="alpha/beta-Hydrolases"/>
    <property type="match status" value="1"/>
</dbReference>
<dbReference type="Proteomes" id="UP001284601">
    <property type="component" value="Unassembled WGS sequence"/>
</dbReference>
<dbReference type="Pfam" id="PF00561">
    <property type="entry name" value="Abhydrolase_1"/>
    <property type="match status" value="1"/>
</dbReference>
<dbReference type="PRINTS" id="PR00412">
    <property type="entry name" value="EPOXHYDRLASE"/>
</dbReference>
<dbReference type="InterPro" id="IPR000073">
    <property type="entry name" value="AB_hydrolase_1"/>
</dbReference>
<dbReference type="PRINTS" id="PR00111">
    <property type="entry name" value="ABHYDROLASE"/>
</dbReference>
<protein>
    <submittedName>
        <fullName evidence="3">Alpha/beta fold hydrolase</fullName>
    </submittedName>
</protein>
<dbReference type="EMBL" id="JAWSTH010000042">
    <property type="protein sequence ID" value="MDW5595873.1"/>
    <property type="molecule type" value="Genomic_DNA"/>
</dbReference>
<dbReference type="InterPro" id="IPR029058">
    <property type="entry name" value="AB_hydrolase_fold"/>
</dbReference>
<reference evidence="4" key="1">
    <citation type="submission" date="2023-07" db="EMBL/GenBank/DDBJ databases">
        <title>Conexibacter stalactiti sp. nov., isolated from stalactites in a lava cave and emended description of the genus Conexibacter.</title>
        <authorList>
            <person name="Lee S.D."/>
        </authorList>
    </citation>
    <scope>NUCLEOTIDE SEQUENCE [LARGE SCALE GENOMIC DNA]</scope>
    <source>
        <strain evidence="4">KCTC 39840</strain>
    </source>
</reference>
<sequence length="292" mass="31707">MTSPRAAAGPRSAWLDVDWREHQRWVRVDGRWANVVELGSGPPLLFVHGLSGCWQNWLEQLPAFAASHRVIAVDLPGFGASELPAREVSMAGYAGFLDQLLDALDVAGPVTVVGNSMGGFVAIELALALPRRVERLVLVAAAGISGDRVNRAPALTAARGLAIVTAWGASRHEPFARRPGLRRLVLRFVARHPERLPAPLAYELMEGSGRAGFLPALDSLLSYNVRDRLEQIACPTLIVWGADDKVVPLADAHRFERLITGSRKVILPHTGHVPMLERPLIFNGLLASFLGE</sequence>
<evidence type="ECO:0000256" key="1">
    <source>
        <dbReference type="ARBA" id="ARBA00022801"/>
    </source>
</evidence>
<gene>
    <name evidence="3" type="ORF">R7226_16105</name>
</gene>
<name>A0ABU4HRG7_9ACTN</name>
<evidence type="ECO:0000313" key="3">
    <source>
        <dbReference type="EMBL" id="MDW5595873.1"/>
    </source>
</evidence>
<organism evidence="3 4">
    <name type="scientific">Conexibacter stalactiti</name>
    <dbReference type="NCBI Taxonomy" id="1940611"/>
    <lineage>
        <taxon>Bacteria</taxon>
        <taxon>Bacillati</taxon>
        <taxon>Actinomycetota</taxon>
        <taxon>Thermoleophilia</taxon>
        <taxon>Solirubrobacterales</taxon>
        <taxon>Conexibacteraceae</taxon>
        <taxon>Conexibacter</taxon>
    </lineage>
</organism>
<proteinExistence type="predicted"/>
<dbReference type="Gene3D" id="3.40.50.1820">
    <property type="entry name" value="alpha/beta hydrolase"/>
    <property type="match status" value="1"/>
</dbReference>
<dbReference type="InterPro" id="IPR000639">
    <property type="entry name" value="Epox_hydrolase-like"/>
</dbReference>
<evidence type="ECO:0000313" key="4">
    <source>
        <dbReference type="Proteomes" id="UP001284601"/>
    </source>
</evidence>
<dbReference type="PANTHER" id="PTHR43798">
    <property type="entry name" value="MONOACYLGLYCEROL LIPASE"/>
    <property type="match status" value="1"/>
</dbReference>
<accession>A0ABU4HRG7</accession>
<dbReference type="PANTHER" id="PTHR43798:SF31">
    <property type="entry name" value="AB HYDROLASE SUPERFAMILY PROTEIN YCLE"/>
    <property type="match status" value="1"/>
</dbReference>
<feature type="domain" description="AB hydrolase-1" evidence="2">
    <location>
        <begin position="42"/>
        <end position="279"/>
    </location>
</feature>
<comment type="caution">
    <text evidence="3">The sequence shown here is derived from an EMBL/GenBank/DDBJ whole genome shotgun (WGS) entry which is preliminary data.</text>
</comment>
<dbReference type="InterPro" id="IPR050266">
    <property type="entry name" value="AB_hydrolase_sf"/>
</dbReference>
<keyword evidence="4" id="KW-1185">Reference proteome</keyword>
<keyword evidence="1 3" id="KW-0378">Hydrolase</keyword>
<dbReference type="GO" id="GO:0016787">
    <property type="term" value="F:hydrolase activity"/>
    <property type="evidence" value="ECO:0007669"/>
    <property type="project" value="UniProtKB-KW"/>
</dbReference>
<evidence type="ECO:0000259" key="2">
    <source>
        <dbReference type="Pfam" id="PF00561"/>
    </source>
</evidence>
<dbReference type="RefSeq" id="WP_318598217.1">
    <property type="nucleotide sequence ID" value="NZ_JAWSTH010000042.1"/>
</dbReference>
<reference evidence="3 4" key="2">
    <citation type="submission" date="2023-10" db="EMBL/GenBank/DDBJ databases">
        <authorList>
            <person name="Han X.F."/>
        </authorList>
    </citation>
    <scope>NUCLEOTIDE SEQUENCE [LARGE SCALE GENOMIC DNA]</scope>
    <source>
        <strain evidence="3 4">KCTC 39840</strain>
    </source>
</reference>